<dbReference type="GeneID" id="97609377"/>
<keyword evidence="8" id="KW-0963">Cytoplasm</keyword>
<keyword evidence="3 8" id="KW-0808">Transferase</keyword>
<dbReference type="PANTHER" id="PTHR21342:SF0">
    <property type="entry name" value="BIFUNCTIONAL NMN ADENYLYLTRANSFERASE_NUDIX HYDROLASE"/>
    <property type="match status" value="1"/>
</dbReference>
<dbReference type="GO" id="GO:0000309">
    <property type="term" value="F:nicotinamide-nucleotide adenylyltransferase activity"/>
    <property type="evidence" value="ECO:0007669"/>
    <property type="project" value="UniProtKB-UniRule"/>
</dbReference>
<gene>
    <name evidence="11" type="ORF">DLD82_03255</name>
</gene>
<dbReference type="EMBL" id="QGMZ01000008">
    <property type="protein sequence ID" value="PWR75615.1"/>
    <property type="molecule type" value="Genomic_DNA"/>
</dbReference>
<evidence type="ECO:0000256" key="5">
    <source>
        <dbReference type="ARBA" id="ARBA00022741"/>
    </source>
</evidence>
<evidence type="ECO:0000256" key="2">
    <source>
        <dbReference type="ARBA" id="ARBA00022642"/>
    </source>
</evidence>
<evidence type="ECO:0000256" key="6">
    <source>
        <dbReference type="ARBA" id="ARBA00022840"/>
    </source>
</evidence>
<dbReference type="UniPathway" id="UPA00253">
    <property type="reaction ID" value="UER00600"/>
</dbReference>
<evidence type="ECO:0000256" key="7">
    <source>
        <dbReference type="ARBA" id="ARBA00023027"/>
    </source>
</evidence>
<sequence>MIRALYIGRFQPYHNGHQYVIDHIAKEADELIIGIGTAQLSHEPADPFTAGERILMITRALQKIQKPVYVIPLEDINRNALWVSHVRAMTPPFDRVYSGNPLVIRLFFEAGIRVLTPAMYERGTLSGTTIRERMVCGDNWEDLVPVPVCQVIREIDGVSRILVLARDDMTCPLDGGK</sequence>
<evidence type="ECO:0000256" key="1">
    <source>
        <dbReference type="ARBA" id="ARBA00010124"/>
    </source>
</evidence>
<dbReference type="InterPro" id="IPR004821">
    <property type="entry name" value="Cyt_trans-like"/>
</dbReference>
<evidence type="ECO:0000259" key="10">
    <source>
        <dbReference type="Pfam" id="PF01467"/>
    </source>
</evidence>
<comment type="pathway">
    <text evidence="8">Cofactor biosynthesis; NAD(+) biosynthesis; NAD(+) from nicotinamide D-ribonucleotide: step 1/1.</text>
</comment>
<name>A0A2V2NAI8_9EURY</name>
<keyword evidence="2 8" id="KW-0662">Pyridine nucleotide biosynthesis</keyword>
<feature type="domain" description="Cytidyltransferase-like" evidence="10">
    <location>
        <begin position="5"/>
        <end position="133"/>
    </location>
</feature>
<reference evidence="11 12" key="1">
    <citation type="submission" date="2018-05" db="EMBL/GenBank/DDBJ databases">
        <title>Draft genome of Methanospirillum stamsii Pt1.</title>
        <authorList>
            <person name="Dueholm M.S."/>
            <person name="Nielsen P.H."/>
            <person name="Bakmann L.F."/>
            <person name="Otzen D.E."/>
        </authorList>
    </citation>
    <scope>NUCLEOTIDE SEQUENCE [LARGE SCALE GENOMIC DNA]</scope>
    <source>
        <strain evidence="11 12">Pt1</strain>
    </source>
</reference>
<dbReference type="GO" id="GO:0005524">
    <property type="term" value="F:ATP binding"/>
    <property type="evidence" value="ECO:0007669"/>
    <property type="project" value="UniProtKB-KW"/>
</dbReference>
<evidence type="ECO:0000256" key="4">
    <source>
        <dbReference type="ARBA" id="ARBA00022695"/>
    </source>
</evidence>
<keyword evidence="6 8" id="KW-0067">ATP-binding</keyword>
<dbReference type="GO" id="GO:0009435">
    <property type="term" value="P:NAD+ biosynthetic process"/>
    <property type="evidence" value="ECO:0007669"/>
    <property type="project" value="UniProtKB-UniRule"/>
</dbReference>
<protein>
    <recommendedName>
        <fullName evidence="8 9">Nicotinamide-nucleotide adenylyltransferase</fullName>
        <ecNumber evidence="8 9">2.7.7.1</ecNumber>
    </recommendedName>
    <alternativeName>
        <fullName evidence="8">NAD(+) diphosphorylase</fullName>
    </alternativeName>
    <alternativeName>
        <fullName evidence="8">NAD(+) pyrophosphorylase</fullName>
    </alternativeName>
    <alternativeName>
        <fullName evidence="8">NMN adenylyltransferase</fullName>
    </alternativeName>
</protein>
<comment type="catalytic activity">
    <reaction evidence="8">
        <text>beta-nicotinamide D-ribonucleotide + ATP + H(+) = diphosphate + NAD(+)</text>
        <dbReference type="Rhea" id="RHEA:21360"/>
        <dbReference type="ChEBI" id="CHEBI:14649"/>
        <dbReference type="ChEBI" id="CHEBI:15378"/>
        <dbReference type="ChEBI" id="CHEBI:30616"/>
        <dbReference type="ChEBI" id="CHEBI:33019"/>
        <dbReference type="ChEBI" id="CHEBI:57540"/>
        <dbReference type="EC" id="2.7.7.1"/>
    </reaction>
</comment>
<dbReference type="Pfam" id="PF01467">
    <property type="entry name" value="CTP_transf_like"/>
    <property type="match status" value="1"/>
</dbReference>
<accession>A0A2V2NAI8</accession>
<dbReference type="EC" id="2.7.7.1" evidence="8 9"/>
<evidence type="ECO:0000256" key="3">
    <source>
        <dbReference type="ARBA" id="ARBA00022679"/>
    </source>
</evidence>
<dbReference type="GO" id="GO:0005737">
    <property type="term" value="C:cytoplasm"/>
    <property type="evidence" value="ECO:0007669"/>
    <property type="project" value="UniProtKB-SubCell"/>
</dbReference>
<dbReference type="InterPro" id="IPR006418">
    <property type="entry name" value="NMN_Atrans_arc"/>
</dbReference>
<dbReference type="Proteomes" id="UP000245934">
    <property type="component" value="Unassembled WGS sequence"/>
</dbReference>
<keyword evidence="12" id="KW-1185">Reference proteome</keyword>
<dbReference type="RefSeq" id="WP_109939680.1">
    <property type="nucleotide sequence ID" value="NZ_CP176366.1"/>
</dbReference>
<dbReference type="AlphaFoldDB" id="A0A2V2NAI8"/>
<dbReference type="PANTHER" id="PTHR21342">
    <property type="entry name" value="PHOSPHOPANTETHEINE ADENYLYLTRANSFERASE"/>
    <property type="match status" value="1"/>
</dbReference>
<organism evidence="11 12">
    <name type="scientific">Methanospirillum stamsii</name>
    <dbReference type="NCBI Taxonomy" id="1277351"/>
    <lineage>
        <taxon>Archaea</taxon>
        <taxon>Methanobacteriati</taxon>
        <taxon>Methanobacteriota</taxon>
        <taxon>Stenosarchaea group</taxon>
        <taxon>Methanomicrobia</taxon>
        <taxon>Methanomicrobiales</taxon>
        <taxon>Methanospirillaceae</taxon>
        <taxon>Methanospirillum</taxon>
    </lineage>
</organism>
<comment type="similarity">
    <text evidence="1 8">Belongs to the archaeal NMN adenylyltransferase family.</text>
</comment>
<dbReference type="Gene3D" id="3.40.50.620">
    <property type="entry name" value="HUPs"/>
    <property type="match status" value="1"/>
</dbReference>
<dbReference type="NCBIfam" id="TIGR01527">
    <property type="entry name" value="arch_NMN_Atrans"/>
    <property type="match status" value="1"/>
</dbReference>
<evidence type="ECO:0000256" key="8">
    <source>
        <dbReference type="HAMAP-Rule" id="MF_00243"/>
    </source>
</evidence>
<evidence type="ECO:0000313" key="11">
    <source>
        <dbReference type="EMBL" id="PWR75615.1"/>
    </source>
</evidence>
<keyword evidence="7 8" id="KW-0520">NAD</keyword>
<keyword evidence="4 8" id="KW-0548">Nucleotidyltransferase</keyword>
<comment type="subcellular location">
    <subcellularLocation>
        <location evidence="8">Cytoplasm</location>
    </subcellularLocation>
</comment>
<dbReference type="NCBIfam" id="NF002243">
    <property type="entry name" value="PRK01153.1"/>
    <property type="match status" value="1"/>
</dbReference>
<comment type="caution">
    <text evidence="11">The sequence shown here is derived from an EMBL/GenBank/DDBJ whole genome shotgun (WGS) entry which is preliminary data.</text>
</comment>
<dbReference type="HAMAP" id="MF_00243">
    <property type="entry name" value="NMN_adenylyltr"/>
    <property type="match status" value="1"/>
</dbReference>
<dbReference type="SUPFAM" id="SSF52374">
    <property type="entry name" value="Nucleotidylyl transferase"/>
    <property type="match status" value="1"/>
</dbReference>
<dbReference type="NCBIfam" id="TIGR00125">
    <property type="entry name" value="cyt_tran_rel"/>
    <property type="match status" value="1"/>
</dbReference>
<proteinExistence type="inferred from homology"/>
<evidence type="ECO:0000256" key="9">
    <source>
        <dbReference type="NCBIfam" id="TIGR01527"/>
    </source>
</evidence>
<keyword evidence="5 8" id="KW-0547">Nucleotide-binding</keyword>
<dbReference type="OrthoDB" id="264480at2157"/>
<evidence type="ECO:0000313" key="12">
    <source>
        <dbReference type="Proteomes" id="UP000245934"/>
    </source>
</evidence>
<dbReference type="InterPro" id="IPR014729">
    <property type="entry name" value="Rossmann-like_a/b/a_fold"/>
</dbReference>